<sequence>MNISLQNTDNASALLTVKLDKSDYQERVDKALKKLRQNMNMPGFRKGMVPMGLIKRQFGASVIVEEVNKLLQEKVYEYIRDNKVNVLGEPLPNEEKQQPVDFEHQEEVEFFFDLALAPEFKTELSKDDTVPYYDITVSDEMVDRQVSSYRQRNGKYEKADSYQDKDMLKGHLAELDADGSVKADGLKVENVVMMPSYFKNDGQKQLFATAKTNDVVTFNPYTAYDGSQVELASFLKIDKEKVEEHKGDFSFQINEITRFVEGELDQALFDQVFGEGTVKSEEEFKAKIRETIQTQLVSDSDYKFLLDARDLLVTKIGKLEFNDTLLKRIMLLNNRDKGEEFVTENYDKSIQELTWHLIKEQLVKENEIKIEQADVLEQAKKTAIAQFAQYGMINVPDDAVENYAKEILKKQENVQAMADRAVEAKISLCLKDKVTLEHKSISMEEFTKMFD</sequence>
<evidence type="ECO:0000313" key="4">
    <source>
        <dbReference type="Proteomes" id="UP000787625"/>
    </source>
</evidence>
<dbReference type="GO" id="GO:0015031">
    <property type="term" value="P:protein transport"/>
    <property type="evidence" value="ECO:0007669"/>
    <property type="project" value="InterPro"/>
</dbReference>
<dbReference type="GO" id="GO:0044183">
    <property type="term" value="F:protein folding chaperone"/>
    <property type="evidence" value="ECO:0007669"/>
    <property type="project" value="TreeGrafter"/>
</dbReference>
<dbReference type="GO" id="GO:0043022">
    <property type="term" value="F:ribosome binding"/>
    <property type="evidence" value="ECO:0007669"/>
    <property type="project" value="TreeGrafter"/>
</dbReference>
<dbReference type="NCBIfam" id="TIGR00115">
    <property type="entry name" value="tig"/>
    <property type="match status" value="1"/>
</dbReference>
<dbReference type="PANTHER" id="PTHR30560">
    <property type="entry name" value="TRIGGER FACTOR CHAPERONE AND PEPTIDYL-PROLYL CIS/TRANS ISOMERASE"/>
    <property type="match status" value="1"/>
</dbReference>
<dbReference type="InterPro" id="IPR027304">
    <property type="entry name" value="Trigger_fact/SurA_dom_sf"/>
</dbReference>
<dbReference type="AlphaFoldDB" id="A0A9D2ZVH5"/>
<dbReference type="EMBL" id="DWUP01000186">
    <property type="protein sequence ID" value="HJD53616.1"/>
    <property type="molecule type" value="Genomic_DNA"/>
</dbReference>
<dbReference type="GO" id="GO:0003755">
    <property type="term" value="F:peptidyl-prolyl cis-trans isomerase activity"/>
    <property type="evidence" value="ECO:0007669"/>
    <property type="project" value="UniProtKB-EC"/>
</dbReference>
<accession>A0A9D2ZVH5</accession>
<proteinExistence type="predicted"/>
<dbReference type="InterPro" id="IPR037041">
    <property type="entry name" value="Trigger_fac_C_sf"/>
</dbReference>
<dbReference type="Pfam" id="PF05697">
    <property type="entry name" value="Trigger_N"/>
    <property type="match status" value="1"/>
</dbReference>
<keyword evidence="1" id="KW-0175">Coiled coil</keyword>
<dbReference type="InterPro" id="IPR036611">
    <property type="entry name" value="Trigger_fac_ribosome-bd_sf"/>
</dbReference>
<dbReference type="Gene3D" id="3.30.70.1050">
    <property type="entry name" value="Trigger factor ribosome-binding domain"/>
    <property type="match status" value="1"/>
</dbReference>
<reference evidence="3" key="1">
    <citation type="journal article" date="2021" name="PeerJ">
        <title>Extensive microbial diversity within the chicken gut microbiome revealed by metagenomics and culture.</title>
        <authorList>
            <person name="Gilroy R."/>
            <person name="Ravi A."/>
            <person name="Getino M."/>
            <person name="Pursley I."/>
            <person name="Horton D.L."/>
            <person name="Alikhan N.F."/>
            <person name="Baker D."/>
            <person name="Gharbi K."/>
            <person name="Hall N."/>
            <person name="Watson M."/>
            <person name="Adriaenssens E.M."/>
            <person name="Foster-Nyarko E."/>
            <person name="Jarju S."/>
            <person name="Secka A."/>
            <person name="Antonio M."/>
            <person name="Oren A."/>
            <person name="Chaudhuri R.R."/>
            <person name="La Ragione R."/>
            <person name="Hildebrand F."/>
            <person name="Pallen M.J."/>
        </authorList>
    </citation>
    <scope>NUCLEOTIDE SEQUENCE</scope>
    <source>
        <strain evidence="3">MalCec1-1739</strain>
    </source>
</reference>
<keyword evidence="3" id="KW-0413">Isomerase</keyword>
<dbReference type="Gene3D" id="1.10.3120.10">
    <property type="entry name" value="Trigger factor, C-terminal domain"/>
    <property type="match status" value="1"/>
</dbReference>
<dbReference type="PIRSF" id="PIRSF003095">
    <property type="entry name" value="Trigger_factor"/>
    <property type="match status" value="1"/>
</dbReference>
<dbReference type="InterPro" id="IPR008881">
    <property type="entry name" value="Trigger_fac_ribosome-bd_bac"/>
</dbReference>
<dbReference type="SUPFAM" id="SSF102735">
    <property type="entry name" value="Trigger factor ribosome-binding domain"/>
    <property type="match status" value="1"/>
</dbReference>
<dbReference type="GO" id="GO:0043335">
    <property type="term" value="P:protein unfolding"/>
    <property type="evidence" value="ECO:0007669"/>
    <property type="project" value="TreeGrafter"/>
</dbReference>
<dbReference type="SUPFAM" id="SSF109998">
    <property type="entry name" value="Triger factor/SurA peptide-binding domain-like"/>
    <property type="match status" value="1"/>
</dbReference>
<feature type="coiled-coil region" evidence="1">
    <location>
        <begin position="359"/>
        <end position="420"/>
    </location>
</feature>
<reference evidence="3" key="2">
    <citation type="submission" date="2021-04" db="EMBL/GenBank/DDBJ databases">
        <authorList>
            <person name="Gilroy R."/>
        </authorList>
    </citation>
    <scope>NUCLEOTIDE SEQUENCE</scope>
    <source>
        <strain evidence="3">MalCec1-1739</strain>
    </source>
</reference>
<dbReference type="Proteomes" id="UP000787625">
    <property type="component" value="Unassembled WGS sequence"/>
</dbReference>
<protein>
    <submittedName>
        <fullName evidence="3">Trigger factor</fullName>
        <ecNumber evidence="3">5.2.1.8</ecNumber>
    </submittedName>
</protein>
<dbReference type="FunFam" id="3.30.70.1050:FF:000006">
    <property type="entry name" value="Trigger factor"/>
    <property type="match status" value="1"/>
</dbReference>
<dbReference type="InterPro" id="IPR005215">
    <property type="entry name" value="Trig_fac"/>
</dbReference>
<feature type="domain" description="Trigger factor ribosome-binding bacterial" evidence="2">
    <location>
        <begin position="1"/>
        <end position="147"/>
    </location>
</feature>
<gene>
    <name evidence="3" type="primary">tig</name>
    <name evidence="3" type="ORF">IAA93_07840</name>
</gene>
<name>A0A9D2ZVH5_9BACT</name>
<comment type="caution">
    <text evidence="3">The sequence shown here is derived from an EMBL/GenBank/DDBJ whole genome shotgun (WGS) entry which is preliminary data.</text>
</comment>
<evidence type="ECO:0000313" key="3">
    <source>
        <dbReference type="EMBL" id="HJD53616.1"/>
    </source>
</evidence>
<organism evidence="3 4">
    <name type="scientific">Candidatus Avibacteroides avistercoris</name>
    <dbReference type="NCBI Taxonomy" id="2840690"/>
    <lineage>
        <taxon>Bacteria</taxon>
        <taxon>Pseudomonadati</taxon>
        <taxon>Bacteroidota</taxon>
        <taxon>Bacteroidia</taxon>
        <taxon>Bacteroidales</taxon>
        <taxon>Bacteroidaceae</taxon>
        <taxon>Bacteroidaceae incertae sedis</taxon>
        <taxon>Candidatus Avibacteroides</taxon>
    </lineage>
</organism>
<evidence type="ECO:0000259" key="2">
    <source>
        <dbReference type="Pfam" id="PF05697"/>
    </source>
</evidence>
<evidence type="ECO:0000256" key="1">
    <source>
        <dbReference type="SAM" id="Coils"/>
    </source>
</evidence>
<dbReference type="EC" id="5.2.1.8" evidence="3"/>
<dbReference type="GO" id="GO:0051083">
    <property type="term" value="P:'de novo' cotranslational protein folding"/>
    <property type="evidence" value="ECO:0007669"/>
    <property type="project" value="TreeGrafter"/>
</dbReference>
<dbReference type="PANTHER" id="PTHR30560:SF3">
    <property type="entry name" value="TRIGGER FACTOR-LIKE PROTEIN TIG, CHLOROPLASTIC"/>
    <property type="match status" value="1"/>
</dbReference>